<sequence>MPETRSDIHKERKKKRSGKKLGCGLLSLLLLAALGTVGWKIYSDIHGTTKKMFQNVESEKVKKWTASTTK</sequence>
<keyword evidence="1" id="KW-0812">Transmembrane</keyword>
<organism evidence="2 3">
    <name type="scientific">Pisciglobus halotolerans</name>
    <dbReference type="NCBI Taxonomy" id="745365"/>
    <lineage>
        <taxon>Bacteria</taxon>
        <taxon>Bacillati</taxon>
        <taxon>Bacillota</taxon>
        <taxon>Bacilli</taxon>
        <taxon>Lactobacillales</taxon>
        <taxon>Carnobacteriaceae</taxon>
    </lineage>
</organism>
<evidence type="ECO:0000313" key="3">
    <source>
        <dbReference type="Proteomes" id="UP000198668"/>
    </source>
</evidence>
<proteinExistence type="predicted"/>
<accession>A0A1I3AYV3</accession>
<dbReference type="AlphaFoldDB" id="A0A1I3AYV3"/>
<feature type="transmembrane region" description="Helical" evidence="1">
    <location>
        <begin position="21"/>
        <end position="42"/>
    </location>
</feature>
<name>A0A1I3AYV3_9LACT</name>
<evidence type="ECO:0000313" key="2">
    <source>
        <dbReference type="EMBL" id="SFH54571.1"/>
    </source>
</evidence>
<evidence type="ECO:0000256" key="1">
    <source>
        <dbReference type="SAM" id="Phobius"/>
    </source>
</evidence>
<keyword evidence="1" id="KW-0472">Membrane</keyword>
<protein>
    <submittedName>
        <fullName evidence="2">Uncharacterized protein</fullName>
    </submittedName>
</protein>
<reference evidence="2 3" key="1">
    <citation type="submission" date="2016-10" db="EMBL/GenBank/DDBJ databases">
        <authorList>
            <person name="de Groot N.N."/>
        </authorList>
    </citation>
    <scope>NUCLEOTIDE SEQUENCE [LARGE SCALE GENOMIC DNA]</scope>
    <source>
        <strain evidence="2 3">DSM 27630</strain>
    </source>
</reference>
<dbReference type="EMBL" id="FOQE01000002">
    <property type="protein sequence ID" value="SFH54571.1"/>
    <property type="molecule type" value="Genomic_DNA"/>
</dbReference>
<keyword evidence="3" id="KW-1185">Reference proteome</keyword>
<keyword evidence="1" id="KW-1133">Transmembrane helix</keyword>
<gene>
    <name evidence="2" type="ORF">SAMN04489868_10280</name>
</gene>
<dbReference type="Proteomes" id="UP000198668">
    <property type="component" value="Unassembled WGS sequence"/>
</dbReference>